<feature type="domain" description="Glycoside hydrolase family 5" evidence="5">
    <location>
        <begin position="150"/>
        <end position="330"/>
    </location>
</feature>
<feature type="region of interest" description="Disordered" evidence="4">
    <location>
        <begin position="1"/>
        <end position="20"/>
    </location>
</feature>
<feature type="region of interest" description="Disordered" evidence="4">
    <location>
        <begin position="48"/>
        <end position="87"/>
    </location>
</feature>
<organism evidence="6 7">
    <name type="scientific">Pseudonocardia petroleophila</name>
    <dbReference type="NCBI Taxonomy" id="37331"/>
    <lineage>
        <taxon>Bacteria</taxon>
        <taxon>Bacillati</taxon>
        <taxon>Actinomycetota</taxon>
        <taxon>Actinomycetes</taxon>
        <taxon>Pseudonocardiales</taxon>
        <taxon>Pseudonocardiaceae</taxon>
        <taxon>Pseudonocardia</taxon>
    </lineage>
</organism>
<dbReference type="AlphaFoldDB" id="A0A7G7MQM0"/>
<gene>
    <name evidence="6" type="ORF">H6H00_15155</name>
</gene>
<reference evidence="6 7" key="1">
    <citation type="submission" date="2020-08" db="EMBL/GenBank/DDBJ databases">
        <authorList>
            <person name="Mo P."/>
        </authorList>
    </citation>
    <scope>NUCLEOTIDE SEQUENCE [LARGE SCALE GENOMIC DNA]</scope>
    <source>
        <strain evidence="6 7">CGMCC 4.1532</strain>
    </source>
</reference>
<name>A0A7G7MQM0_9PSEU</name>
<dbReference type="KEGG" id="ppel:H6H00_15155"/>
<dbReference type="EMBL" id="CP060131">
    <property type="protein sequence ID" value="QNG55081.1"/>
    <property type="molecule type" value="Genomic_DNA"/>
</dbReference>
<dbReference type="Pfam" id="PF00150">
    <property type="entry name" value="Cellulase"/>
    <property type="match status" value="1"/>
</dbReference>
<proteinExistence type="inferred from homology"/>
<protein>
    <submittedName>
        <fullName evidence="6">Cellulase family glycosylhydrolase</fullName>
    </submittedName>
</protein>
<feature type="compositionally biased region" description="Low complexity" evidence="4">
    <location>
        <begin position="48"/>
        <end position="65"/>
    </location>
</feature>
<comment type="similarity">
    <text evidence="3">Belongs to the glycosyl hydrolase 5 (cellulase A) family.</text>
</comment>
<evidence type="ECO:0000256" key="1">
    <source>
        <dbReference type="ARBA" id="ARBA00022801"/>
    </source>
</evidence>
<dbReference type="Gene3D" id="3.20.20.80">
    <property type="entry name" value="Glycosidases"/>
    <property type="match status" value="1"/>
</dbReference>
<dbReference type="InterPro" id="IPR017853">
    <property type="entry name" value="GH"/>
</dbReference>
<keyword evidence="2 3" id="KW-0326">Glycosidase</keyword>
<keyword evidence="1 3" id="KW-0378">Hydrolase</keyword>
<evidence type="ECO:0000256" key="2">
    <source>
        <dbReference type="ARBA" id="ARBA00023295"/>
    </source>
</evidence>
<accession>A0A7G7MQM0</accession>
<evidence type="ECO:0000259" key="5">
    <source>
        <dbReference type="Pfam" id="PF00150"/>
    </source>
</evidence>
<evidence type="ECO:0000256" key="4">
    <source>
        <dbReference type="SAM" id="MobiDB-lite"/>
    </source>
</evidence>
<dbReference type="InterPro" id="IPR001547">
    <property type="entry name" value="Glyco_hydro_5"/>
</dbReference>
<dbReference type="GO" id="GO:0000272">
    <property type="term" value="P:polysaccharide catabolic process"/>
    <property type="evidence" value="ECO:0007669"/>
    <property type="project" value="InterPro"/>
</dbReference>
<dbReference type="SUPFAM" id="SSF51445">
    <property type="entry name" value="(Trans)glycosidases"/>
    <property type="match status" value="1"/>
</dbReference>
<dbReference type="RefSeq" id="WP_185721879.1">
    <property type="nucleotide sequence ID" value="NZ_BAAAWI010000001.1"/>
</dbReference>
<keyword evidence="7" id="KW-1185">Reference proteome</keyword>
<sequence>MPTSQHLERPAPPAAPPPRGRRVALAVALVLAVVLPSQLWAVVRPGAPGDAPPASSTRARSGTSAPDSPAATADRPAPRSAPGGAMPAITVEGDRIVRDGEPWWFLGYNSFVWSGDCGNDDEKMSAQDVDEWFAGMRHDGHGAVRLFFYDGWNLDRLDAAVAAAREHQVYLALTLDDAIGGCGENDKDESWFADGGERSTFRAHMEMLLERYRGETAFAWFEFFNEPSYEGGALREFYDEMGAAADAVDPDRLFSSGTVAPYWLDGEDNFRDVHESPGVDIASLHEYDENEVESNHGPGVRANSGGKPVIVGEYGITAGSGCDVDYAGRAALITEKAQVYTDTSAGYAGALAWAWQPGTGGCDISNLDQDEPSQEALRTFG</sequence>
<dbReference type="GO" id="GO:0004553">
    <property type="term" value="F:hydrolase activity, hydrolyzing O-glycosyl compounds"/>
    <property type="evidence" value="ECO:0007669"/>
    <property type="project" value="InterPro"/>
</dbReference>
<evidence type="ECO:0000256" key="3">
    <source>
        <dbReference type="RuleBase" id="RU361153"/>
    </source>
</evidence>
<evidence type="ECO:0000313" key="7">
    <source>
        <dbReference type="Proteomes" id="UP000515728"/>
    </source>
</evidence>
<evidence type="ECO:0000313" key="6">
    <source>
        <dbReference type="EMBL" id="QNG55081.1"/>
    </source>
</evidence>
<dbReference type="Proteomes" id="UP000515728">
    <property type="component" value="Chromosome"/>
</dbReference>